<dbReference type="InterPro" id="IPR008964">
    <property type="entry name" value="Invasin/intimin_cell_adhesion"/>
</dbReference>
<evidence type="ECO:0000313" key="5">
    <source>
        <dbReference type="EMBL" id="MBB6733169.1"/>
    </source>
</evidence>
<dbReference type="InterPro" id="IPR051465">
    <property type="entry name" value="Cell_Envelope_Struct_Comp"/>
</dbReference>
<accession>A0A7X0SQE1</accession>
<evidence type="ECO:0000259" key="4">
    <source>
        <dbReference type="PROSITE" id="PS51272"/>
    </source>
</evidence>
<dbReference type="SMART" id="SM00634">
    <property type="entry name" value="BID_1"/>
    <property type="match status" value="1"/>
</dbReference>
<dbReference type="Pfam" id="PF00395">
    <property type="entry name" value="SLH"/>
    <property type="match status" value="3"/>
</dbReference>
<dbReference type="Gene3D" id="2.60.40.1120">
    <property type="entry name" value="Carboxypeptidase-like, regulatory domain"/>
    <property type="match status" value="2"/>
</dbReference>
<dbReference type="InterPro" id="IPR013783">
    <property type="entry name" value="Ig-like_fold"/>
</dbReference>
<dbReference type="Gene3D" id="2.60.40.2700">
    <property type="match status" value="1"/>
</dbReference>
<evidence type="ECO:0000259" key="3">
    <source>
        <dbReference type="PROSITE" id="PS51127"/>
    </source>
</evidence>
<dbReference type="GO" id="GO:0004553">
    <property type="term" value="F:hydrolase activity, hydrolyzing O-glycosyl compounds"/>
    <property type="evidence" value="ECO:0007669"/>
    <property type="project" value="InterPro"/>
</dbReference>
<dbReference type="InterPro" id="IPR001119">
    <property type="entry name" value="SLH_dom"/>
</dbReference>
<gene>
    <name evidence="5" type="ORF">H7C18_19810</name>
</gene>
<comment type="caution">
    <text evidence="5">The sequence shown here is derived from an EMBL/GenBank/DDBJ whole genome shotgun (WGS) entry which is preliminary data.</text>
</comment>
<dbReference type="Pfam" id="PF17963">
    <property type="entry name" value="Big_9"/>
    <property type="match status" value="2"/>
</dbReference>
<dbReference type="Gene3D" id="2.60.40.10">
    <property type="entry name" value="Immunoglobulins"/>
    <property type="match status" value="1"/>
</dbReference>
<feature type="compositionally biased region" description="Polar residues" evidence="2">
    <location>
        <begin position="17"/>
        <end position="31"/>
    </location>
</feature>
<sequence>MDESQINHTPSGKDDSFTTTEGQPVTGQLTGQDEDPDNDSFTFDIVANPEKGTLHSFDPNTGLFTYVPNVGVVGASDTFTYTVSDGTYTSQPYTITIKINAKPVAGDKEVEVEQGGKLENQAFPVTDADGDSLTYQLEEEPLKGTVTFNSDGTYTYVPNSNFITGVDSFSYTANDGTEVSNVGKITIILKNTAPTATDVAIEGTVLVGQTLTGKYTYNDVNQDEEEGSTYKWYRGSNADGSDKQAIENATEQTYKITPDDVEKYLFFEVTPKATSGVKEGTPATSASAGPVAQRESSIQLTANPSQIVGDGKSQTTLTAVVTDENNQPISGVDVVFTAPEGTFVGPSHATTDENGVAKVTYQSAAITGTESKVIAVTATVNNPEKGLNAQKEIQITFLPARIRGVITDGKSNTPVPGATVRVTLDLNGDGKIEAGVDFDETVTTDETGAYSLAVPKGNEEYTLEVTRTVDVGGVPTSITYSQNASVGEVTGTGDESFESVKTATGLVLFQKPDGKTSLLGSELLSKSKVYLKDKDGNYVTEGGVPKAFPLNAQGIFNAAGLAVGEYTMEVRYEVESGQELTVASGPVSVQEDGELNITTQLIDPYGTITDAVTGNVIEGATVTLYYADTKNNRDNGITPNTKVTLPAIAGFAPNDNDSPEQLTDASGFYAYMVYPNTDYYLIVSKNGYQTLTSTTLNVKTDIIKYDAALSPYIVSGSAPVVQDPKVTVSVSADKNLVQEGEQSTVTVNYKNDGSLAINSGKVTVTLPEGVKVVDAAGGTVAGNTITWTTASLPAGQSGSFKIILQWPQLTKAEQEFEIAGQFAADGSSAASATAKASAKINVFSNRFDDLKHQRYILGYPDGTFKRDHSLTRAELAAIVARLTENDTVADPLPFSDVRSGHWATNYIKIAVKHGYFSGFADGTFRPDQQITRGELAAVMARFLGLSTGKPVTNHFTDTKGNWAENAVEALYLGHYLSGYTDGTFKPNQKIRRDEAVTLINRMLYRGPLQGLAPVFPDVPEDNWSFGDVQEATVSHEATRNGDGSETFVQKLEDAIQ</sequence>
<dbReference type="Gene3D" id="2.60.40.290">
    <property type="match status" value="1"/>
</dbReference>
<feature type="domain" description="SLH" evidence="4">
    <location>
        <begin position="890"/>
        <end position="953"/>
    </location>
</feature>
<dbReference type="GO" id="GO:0030247">
    <property type="term" value="F:polysaccharide binding"/>
    <property type="evidence" value="ECO:0007669"/>
    <property type="project" value="InterPro"/>
</dbReference>
<evidence type="ECO:0000256" key="2">
    <source>
        <dbReference type="SAM" id="MobiDB-lite"/>
    </source>
</evidence>
<evidence type="ECO:0000256" key="1">
    <source>
        <dbReference type="ARBA" id="ARBA00010116"/>
    </source>
</evidence>
<dbReference type="InterPro" id="IPR001434">
    <property type="entry name" value="OmcB-like_DUF11"/>
</dbReference>
<dbReference type="Gene3D" id="2.60.40.3440">
    <property type="match status" value="1"/>
</dbReference>
<dbReference type="EMBL" id="JACJVO010000024">
    <property type="protein sequence ID" value="MBB6733169.1"/>
    <property type="molecule type" value="Genomic_DNA"/>
</dbReference>
<dbReference type="Pfam" id="PF01345">
    <property type="entry name" value="DUF11"/>
    <property type="match status" value="1"/>
</dbReference>
<dbReference type="InterPro" id="IPR003344">
    <property type="entry name" value="Big_1_dom"/>
</dbReference>
<keyword evidence="6" id="KW-1185">Reference proteome</keyword>
<dbReference type="PROSITE" id="PS51127">
    <property type="entry name" value="BIG1"/>
    <property type="match status" value="1"/>
</dbReference>
<dbReference type="SUPFAM" id="SSF49464">
    <property type="entry name" value="Carboxypeptidase regulatory domain-like"/>
    <property type="match status" value="2"/>
</dbReference>
<name>A0A7X0SQE1_9BACL</name>
<reference evidence="5 6" key="1">
    <citation type="submission" date="2020-08" db="EMBL/GenBank/DDBJ databases">
        <title>Cohnella phylogeny.</title>
        <authorList>
            <person name="Dunlap C."/>
        </authorList>
    </citation>
    <scope>NUCLEOTIDE SEQUENCE [LARGE SCALE GENOMIC DNA]</scope>
    <source>
        <strain evidence="5 6">CBP 2801</strain>
    </source>
</reference>
<dbReference type="AlphaFoldDB" id="A0A7X0SQE1"/>
<proteinExistence type="inferred from homology"/>
<feature type="compositionally biased region" description="Polar residues" evidence="2">
    <location>
        <begin position="1"/>
        <end position="10"/>
    </location>
</feature>
<comment type="similarity">
    <text evidence="1">Belongs to the intimin/invasin family.</text>
</comment>
<evidence type="ECO:0000313" key="6">
    <source>
        <dbReference type="Proteomes" id="UP000564644"/>
    </source>
</evidence>
<organism evidence="5 6">
    <name type="scientific">Cohnella zeiphila</name>
    <dbReference type="NCBI Taxonomy" id="2761120"/>
    <lineage>
        <taxon>Bacteria</taxon>
        <taxon>Bacillati</taxon>
        <taxon>Bacillota</taxon>
        <taxon>Bacilli</taxon>
        <taxon>Bacillales</taxon>
        <taxon>Paenibacillaceae</taxon>
        <taxon>Cohnella</taxon>
    </lineage>
</organism>
<dbReference type="PANTHER" id="PTHR43308:SF5">
    <property type="entry name" value="S-LAYER PROTEIN _ PEPTIDOGLYCAN ENDO-BETA-N-ACETYLGLUCOSAMINIDASE"/>
    <property type="match status" value="1"/>
</dbReference>
<dbReference type="Pfam" id="PF02369">
    <property type="entry name" value="Big_1"/>
    <property type="match status" value="1"/>
</dbReference>
<feature type="domain" description="SLH" evidence="4">
    <location>
        <begin position="955"/>
        <end position="1013"/>
    </location>
</feature>
<dbReference type="PANTHER" id="PTHR43308">
    <property type="entry name" value="OUTER MEMBRANE PROTEIN ALPHA-RELATED"/>
    <property type="match status" value="1"/>
</dbReference>
<dbReference type="InterPro" id="IPR008969">
    <property type="entry name" value="CarboxyPept-like_regulatory"/>
</dbReference>
<feature type="domain" description="Big-1" evidence="3">
    <location>
        <begin position="297"/>
        <end position="398"/>
    </location>
</feature>
<dbReference type="InterPro" id="IPR012291">
    <property type="entry name" value="CBM2_carb-bd_dom_sf"/>
</dbReference>
<dbReference type="InterPro" id="IPR056284">
    <property type="entry name" value="AIR9-like_A9"/>
</dbReference>
<feature type="region of interest" description="Disordered" evidence="2">
    <location>
        <begin position="1"/>
        <end position="41"/>
    </location>
</feature>
<dbReference type="SUPFAM" id="SSF49373">
    <property type="entry name" value="Invasin/intimin cell-adhesion fragments"/>
    <property type="match status" value="1"/>
</dbReference>
<dbReference type="Proteomes" id="UP000564644">
    <property type="component" value="Unassembled WGS sequence"/>
</dbReference>
<dbReference type="PROSITE" id="PS51272">
    <property type="entry name" value="SLH"/>
    <property type="match status" value="2"/>
</dbReference>
<protein>
    <submittedName>
        <fullName evidence="5">S-layer homology domain-containing protein</fullName>
    </submittedName>
</protein>
<dbReference type="Pfam" id="PF23197">
    <property type="entry name" value="IG_AIR9"/>
    <property type="match status" value="1"/>
</dbReference>